<feature type="compositionally biased region" description="Low complexity" evidence="1">
    <location>
        <begin position="35"/>
        <end position="52"/>
    </location>
</feature>
<comment type="caution">
    <text evidence="2">The sequence shown here is derived from an EMBL/GenBank/DDBJ whole genome shotgun (WGS) entry which is preliminary data.</text>
</comment>
<name>A0A8S9TK09_PHYIN</name>
<sequence>MEFFLRVVAPQPVRVERVPPVMSVIRTGRWRADDGTANSDTNTSNGGTSSTGEMANAGGPLLTLPLSASHVAGKENPAWCQNPLFGVRFAERSPRELRRLRKLLSTKAHVTIKIVLRKTSHRASLGTKSRQREAAKDRANLVGITAVRATPTACTPSVAVGGSGSSAASQLRALAKGQKTNFLGEIVVSPFFIRLDRKKKYNFKI</sequence>
<accession>A0A8S9TK09</accession>
<evidence type="ECO:0000256" key="1">
    <source>
        <dbReference type="SAM" id="MobiDB-lite"/>
    </source>
</evidence>
<gene>
    <name evidence="2" type="ORF">GN958_ATG22180</name>
</gene>
<dbReference type="AlphaFoldDB" id="A0A8S9TK09"/>
<dbReference type="Proteomes" id="UP000704712">
    <property type="component" value="Unassembled WGS sequence"/>
</dbReference>
<evidence type="ECO:0000313" key="2">
    <source>
        <dbReference type="EMBL" id="KAF4128621.1"/>
    </source>
</evidence>
<dbReference type="EMBL" id="JAACNO010003075">
    <property type="protein sequence ID" value="KAF4128621.1"/>
    <property type="molecule type" value="Genomic_DNA"/>
</dbReference>
<proteinExistence type="predicted"/>
<feature type="region of interest" description="Disordered" evidence="1">
    <location>
        <begin position="32"/>
        <end position="56"/>
    </location>
</feature>
<organism evidence="2 3">
    <name type="scientific">Phytophthora infestans</name>
    <name type="common">Potato late blight agent</name>
    <name type="synonym">Botrytis infestans</name>
    <dbReference type="NCBI Taxonomy" id="4787"/>
    <lineage>
        <taxon>Eukaryota</taxon>
        <taxon>Sar</taxon>
        <taxon>Stramenopiles</taxon>
        <taxon>Oomycota</taxon>
        <taxon>Peronosporomycetes</taxon>
        <taxon>Peronosporales</taxon>
        <taxon>Peronosporaceae</taxon>
        <taxon>Phytophthora</taxon>
    </lineage>
</organism>
<evidence type="ECO:0000313" key="3">
    <source>
        <dbReference type="Proteomes" id="UP000704712"/>
    </source>
</evidence>
<reference evidence="2" key="1">
    <citation type="submission" date="2020-03" db="EMBL/GenBank/DDBJ databases">
        <title>Hybrid Assembly of Korean Phytophthora infestans isolates.</title>
        <authorList>
            <person name="Prokchorchik M."/>
            <person name="Lee Y."/>
            <person name="Seo J."/>
            <person name="Cho J.-H."/>
            <person name="Park Y.-E."/>
            <person name="Jang D.-C."/>
            <person name="Im J.-S."/>
            <person name="Choi J.-G."/>
            <person name="Park H.-J."/>
            <person name="Lee G.-B."/>
            <person name="Lee Y.-G."/>
            <person name="Hong S.-Y."/>
            <person name="Cho K."/>
            <person name="Sohn K.H."/>
        </authorList>
    </citation>
    <scope>NUCLEOTIDE SEQUENCE</scope>
    <source>
        <strain evidence="2">KR_2_A2</strain>
    </source>
</reference>
<protein>
    <submittedName>
        <fullName evidence="2">Uncharacterized protein</fullName>
    </submittedName>
</protein>